<evidence type="ECO:0000256" key="5">
    <source>
        <dbReference type="SAM" id="Phobius"/>
    </source>
</evidence>
<dbReference type="AlphaFoldDB" id="E0SRS0"/>
<gene>
    <name evidence="6" type="ordered locus">Igag_1653</name>
</gene>
<evidence type="ECO:0000256" key="2">
    <source>
        <dbReference type="ARBA" id="ARBA00010256"/>
    </source>
</evidence>
<dbReference type="InterPro" id="IPR002774">
    <property type="entry name" value="Flagellin_arc-type"/>
</dbReference>
<dbReference type="Proteomes" id="UP000001304">
    <property type="component" value="Chromosome"/>
</dbReference>
<keyword evidence="6" id="KW-0966">Cell projection</keyword>
<dbReference type="PANTHER" id="PTHR35903">
    <property type="entry name" value="FLAGELLIN B1"/>
    <property type="match status" value="1"/>
</dbReference>
<dbReference type="BioCyc" id="IAGG583356:GHAH-1641-MONOMER"/>
<evidence type="ECO:0000313" key="6">
    <source>
        <dbReference type="EMBL" id="ADM28451.1"/>
    </source>
</evidence>
<dbReference type="InterPro" id="IPR013373">
    <property type="entry name" value="Flagellin/pilin_N_arc"/>
</dbReference>
<organism evidence="6 7">
    <name type="scientific">Ignisphaera aggregans (strain DSM 17230 / JCM 13409 / AQ1.S1)</name>
    <dbReference type="NCBI Taxonomy" id="583356"/>
    <lineage>
        <taxon>Archaea</taxon>
        <taxon>Thermoproteota</taxon>
        <taxon>Thermoprotei</taxon>
        <taxon>Desulfurococcales</taxon>
        <taxon>Desulfurococcaceae</taxon>
        <taxon>Ignisphaera</taxon>
    </lineage>
</organism>
<keyword evidence="7" id="KW-1185">Reference proteome</keyword>
<evidence type="ECO:0000256" key="3">
    <source>
        <dbReference type="ARBA" id="ARBA00022440"/>
    </source>
</evidence>
<comment type="similarity">
    <text evidence="2 4">Belongs to the archaeal flagellin family.</text>
</comment>
<dbReference type="EMBL" id="CP002098">
    <property type="protein sequence ID" value="ADM28451.1"/>
    <property type="molecule type" value="Genomic_DNA"/>
</dbReference>
<dbReference type="Pfam" id="PF01917">
    <property type="entry name" value="Flagellin_arch-type"/>
    <property type="match status" value="1"/>
</dbReference>
<evidence type="ECO:0000256" key="1">
    <source>
        <dbReference type="ARBA" id="ARBA00004618"/>
    </source>
</evidence>
<protein>
    <recommendedName>
        <fullName evidence="4">Flagellin</fullName>
    </recommendedName>
</protein>
<name>E0SRS0_IGNAA</name>
<dbReference type="STRING" id="583356.Igag_1653"/>
<dbReference type="KEGG" id="iag:Igag_1653"/>
<keyword evidence="5" id="KW-0812">Transmembrane</keyword>
<proteinExistence type="inferred from homology"/>
<evidence type="ECO:0000313" key="7">
    <source>
        <dbReference type="Proteomes" id="UP000001304"/>
    </source>
</evidence>
<accession>E0SRS0</accession>
<dbReference type="GO" id="GO:0005198">
    <property type="term" value="F:structural molecule activity"/>
    <property type="evidence" value="ECO:0007669"/>
    <property type="project" value="InterPro"/>
</dbReference>
<keyword evidence="5" id="KW-0472">Membrane</keyword>
<comment type="subcellular location">
    <subcellularLocation>
        <location evidence="1 4">Archaeal flagellum</location>
    </subcellularLocation>
</comment>
<dbReference type="NCBIfam" id="TIGR02537">
    <property type="entry name" value="arch_flag_Nterm"/>
    <property type="match status" value="1"/>
</dbReference>
<keyword evidence="3 4" id="KW-0974">Archaeal flagellum</keyword>
<feature type="transmembrane region" description="Helical" evidence="5">
    <location>
        <begin position="12"/>
        <end position="42"/>
    </location>
</feature>
<keyword evidence="6" id="KW-0969">Cilium</keyword>
<dbReference type="GO" id="GO:0097588">
    <property type="term" value="P:archaeal or bacterial-type flagellum-dependent cell motility"/>
    <property type="evidence" value="ECO:0007669"/>
    <property type="project" value="InterPro"/>
</dbReference>
<comment type="function">
    <text evidence="4">Flagellin is the subunit protein which polymerizes to form the filaments of archaeal flagella.</text>
</comment>
<dbReference type="HOGENOM" id="CLU_690036_0_0_2"/>
<keyword evidence="6" id="KW-0282">Flagellum</keyword>
<dbReference type="GO" id="GO:0097589">
    <property type="term" value="C:archaeal-type flagellum"/>
    <property type="evidence" value="ECO:0007669"/>
    <property type="project" value="UniProtKB-SubCell"/>
</dbReference>
<reference evidence="6 7" key="1">
    <citation type="journal article" date="2010" name="Stand. Genomic Sci.">
        <title>Complete genome sequence of Ignisphaera aggregans type strain (AQ1.S1).</title>
        <authorList>
            <person name="Goker M."/>
            <person name="Held B."/>
            <person name="Lapidus A."/>
            <person name="Nolan M."/>
            <person name="Spring S."/>
            <person name="Yasawong M."/>
            <person name="Lucas S."/>
            <person name="Glavina Del Rio T."/>
            <person name="Tice H."/>
            <person name="Cheng J.F."/>
            <person name="Goodwin L."/>
            <person name="Tapia R."/>
            <person name="Pitluck S."/>
            <person name="Liolios K."/>
            <person name="Ivanova N."/>
            <person name="Mavromatis K."/>
            <person name="Mikhailova N."/>
            <person name="Pati A."/>
            <person name="Chen A."/>
            <person name="Palaniappan K."/>
            <person name="Brambilla E."/>
            <person name="Land M."/>
            <person name="Hauser L."/>
            <person name="Chang Y.J."/>
            <person name="Jeffries C.D."/>
            <person name="Brettin T."/>
            <person name="Detter J.C."/>
            <person name="Han C."/>
            <person name="Rohde M."/>
            <person name="Sikorski J."/>
            <person name="Woyke T."/>
            <person name="Bristow J."/>
            <person name="Eisen J.A."/>
            <person name="Markowitz V."/>
            <person name="Hugenholtz P."/>
            <person name="Kyrpides N.C."/>
            <person name="Klenk H.P."/>
        </authorList>
    </citation>
    <scope>NUCLEOTIDE SEQUENCE [LARGE SCALE GENOMIC DNA]</scope>
    <source>
        <strain evidence="7">DSM 17230 / JCM 13409 / AQ1.S1</strain>
    </source>
</reference>
<sequence>MGKTNRKTLKRGIVGIEAAIVMIAFVIVAAALAFVVLNMGFFTTQQSRQVMQRGLGESSSALMVDGSVVATVDTSISRISYIYVPIKLSTGQYMVDLTPGKSIVGYWSPQRGIAIANTYLMAVLTPVDTPDTLANITKTVVNLGETQEIYNLTKDPNGNFYLLTPNTQGGTNTYDINSGATYKIVSTMAAPKISGKKGDVLKFYVYECVSSITYRKITETSDQDYNLELKSGTASVKVKFDGNPVTQTYKGYIIYNEPLQQVVTTIRAVNGTSTSGSTITIDQNAYYVEVSISCSRLPYAFVIGLPDDVDSTGLTFKEFFAKFAGGKVVTVMDWVAKVNDDTVLDPGEKILMLTYYNDNTAMPQSYDTIKLEVRVPIGAPLTIERNVPPSLTQGVVDLG</sequence>
<evidence type="ECO:0000256" key="4">
    <source>
        <dbReference type="RuleBase" id="RU361282"/>
    </source>
</evidence>
<dbReference type="PANTHER" id="PTHR35903:SF1">
    <property type="entry name" value="FLAGELLIN B1"/>
    <property type="match status" value="1"/>
</dbReference>
<keyword evidence="5" id="KW-1133">Transmembrane helix</keyword>